<organism evidence="2 3">
    <name type="scientific">Paenibacillus plantiphilus</name>
    <dbReference type="NCBI Taxonomy" id="2905650"/>
    <lineage>
        <taxon>Bacteria</taxon>
        <taxon>Bacillati</taxon>
        <taxon>Bacillota</taxon>
        <taxon>Bacilli</taxon>
        <taxon>Bacillales</taxon>
        <taxon>Paenibacillaceae</taxon>
        <taxon>Paenibacillus</taxon>
    </lineage>
</organism>
<dbReference type="Gene3D" id="3.20.20.140">
    <property type="entry name" value="Metal-dependent hydrolases"/>
    <property type="match status" value="1"/>
</dbReference>
<comment type="caution">
    <text evidence="2">The sequence shown here is derived from an EMBL/GenBank/DDBJ whole genome shotgun (WGS) entry which is preliminary data.</text>
</comment>
<sequence length="258" mass="29201">MKIDLHAHIKLSKKTEFSIDYFKASIHEAAQNGLDAIAMTEHFNTYRFHDIYEALDRHYTYQEDYYDVEGFKVFPGMEVDVQFGGHILVIGSRKSILELRSRLEPHTSADDFVAFSQLLDWCDELSLLRIGAHPHRESNPLTQHDIATLRRLDCFDLNAKDVYSYGPGMRETVMGLGQKIGIPVVAGSDTHHPLQFGSVLNELDGDYTTVADLRACLKEGRYRIEVSDCLETKVKAASLVKKLLKKNGIADVAQWIGK</sequence>
<name>A0ABM9C3L9_9BACL</name>
<evidence type="ECO:0000313" key="2">
    <source>
        <dbReference type="EMBL" id="CAH1201734.1"/>
    </source>
</evidence>
<gene>
    <name evidence="2" type="ORF">PAECIP111893_01708</name>
</gene>
<dbReference type="PANTHER" id="PTHR42924:SF3">
    <property type="entry name" value="POLYMERASE_HISTIDINOL PHOSPHATASE N-TERMINAL DOMAIN-CONTAINING PROTEIN"/>
    <property type="match status" value="1"/>
</dbReference>
<dbReference type="Pfam" id="PF02811">
    <property type="entry name" value="PHP"/>
    <property type="match status" value="1"/>
</dbReference>
<accession>A0ABM9C3L9</accession>
<dbReference type="InterPro" id="IPR016195">
    <property type="entry name" value="Pol/histidinol_Pase-like"/>
</dbReference>
<keyword evidence="3" id="KW-1185">Reference proteome</keyword>
<reference evidence="2" key="1">
    <citation type="submission" date="2022-01" db="EMBL/GenBank/DDBJ databases">
        <authorList>
            <person name="Criscuolo A."/>
        </authorList>
    </citation>
    <scope>NUCLEOTIDE SEQUENCE</scope>
    <source>
        <strain evidence="2">CIP111893</strain>
    </source>
</reference>
<dbReference type="Proteomes" id="UP000838686">
    <property type="component" value="Unassembled WGS sequence"/>
</dbReference>
<dbReference type="InterPro" id="IPR052018">
    <property type="entry name" value="PHP_domain"/>
</dbReference>
<dbReference type="Pfam" id="PF13263">
    <property type="entry name" value="PHP_C"/>
    <property type="match status" value="1"/>
</dbReference>
<feature type="domain" description="PHP" evidence="1">
    <location>
        <begin position="4"/>
        <end position="82"/>
    </location>
</feature>
<dbReference type="PANTHER" id="PTHR42924">
    <property type="entry name" value="EXONUCLEASE"/>
    <property type="match status" value="1"/>
</dbReference>
<dbReference type="SUPFAM" id="SSF89550">
    <property type="entry name" value="PHP domain-like"/>
    <property type="match status" value="1"/>
</dbReference>
<protein>
    <recommendedName>
        <fullName evidence="1">PHP domain-containing protein</fullName>
    </recommendedName>
</protein>
<dbReference type="InterPro" id="IPR004013">
    <property type="entry name" value="PHP_dom"/>
</dbReference>
<evidence type="ECO:0000313" key="3">
    <source>
        <dbReference type="Proteomes" id="UP000838686"/>
    </source>
</evidence>
<dbReference type="EMBL" id="CAKMMF010000007">
    <property type="protein sequence ID" value="CAH1201734.1"/>
    <property type="molecule type" value="Genomic_DNA"/>
</dbReference>
<evidence type="ECO:0000259" key="1">
    <source>
        <dbReference type="Pfam" id="PF02811"/>
    </source>
</evidence>
<proteinExistence type="predicted"/>